<feature type="compositionally biased region" description="Basic and acidic residues" evidence="1">
    <location>
        <begin position="332"/>
        <end position="346"/>
    </location>
</feature>
<feature type="region of interest" description="Disordered" evidence="1">
    <location>
        <begin position="327"/>
        <end position="411"/>
    </location>
</feature>
<evidence type="ECO:0000313" key="3">
    <source>
        <dbReference type="Proteomes" id="UP000268093"/>
    </source>
</evidence>
<feature type="non-terminal residue" evidence="2">
    <location>
        <position position="1"/>
    </location>
</feature>
<feature type="compositionally biased region" description="Polar residues" evidence="1">
    <location>
        <begin position="222"/>
        <end position="244"/>
    </location>
</feature>
<accession>A0A433D2N1</accession>
<keyword evidence="3" id="KW-1185">Reference proteome</keyword>
<name>A0A433D2N1_9FUNG</name>
<dbReference type="EMBL" id="RBNI01007807">
    <property type="protein sequence ID" value="RUP45107.1"/>
    <property type="molecule type" value="Genomic_DNA"/>
</dbReference>
<proteinExistence type="predicted"/>
<feature type="region of interest" description="Disordered" evidence="1">
    <location>
        <begin position="144"/>
        <end position="283"/>
    </location>
</feature>
<reference evidence="2 3" key="1">
    <citation type="journal article" date="2018" name="New Phytol.">
        <title>Phylogenomics of Endogonaceae and evolution of mycorrhizas within Mucoromycota.</title>
        <authorList>
            <person name="Chang Y."/>
            <person name="Desiro A."/>
            <person name="Na H."/>
            <person name="Sandor L."/>
            <person name="Lipzen A."/>
            <person name="Clum A."/>
            <person name="Barry K."/>
            <person name="Grigoriev I.V."/>
            <person name="Martin F.M."/>
            <person name="Stajich J.E."/>
            <person name="Smith M.E."/>
            <person name="Bonito G."/>
            <person name="Spatafora J.W."/>
        </authorList>
    </citation>
    <scope>NUCLEOTIDE SEQUENCE [LARGE SCALE GENOMIC DNA]</scope>
    <source>
        <strain evidence="2 3">GMNB39</strain>
    </source>
</reference>
<gene>
    <name evidence="2" type="ORF">BC936DRAFT_148603</name>
</gene>
<protein>
    <submittedName>
        <fullName evidence="2">Uncharacterized protein</fullName>
    </submittedName>
</protein>
<dbReference type="AlphaFoldDB" id="A0A433D2N1"/>
<sequence length="629" mass="69156">GTWHDGDQSIYWRWIRLIGDGWERLWPECGEEVVLAKGLTWGDRIEKIKTSEGYSEAFRIVIRTKQDETTEGQTGEGPDVDAVPPELQPLHIRLQQSLDASLNAQRQQVESRVQQFRQQQLALLELTQQKAREDKDHLWRRIKSVAATVSPTPQPKTLTPPSRRSSRANEPDTPDSTIISATPHHHVHFEDTSADGTTSLHVHLRSPPPKSSVLSSPAPAIQANSDMTTKSVPKTPTGILTGSHTAAKISRTSSSSSFASVSTGSPPNVRAKPIAGVSSSSVHTTPTYIPFSASFGRPGLMSAGRRPNLVMDEAEIVASFRDQEPWGPVAEKVGRKEEEDEKDRMERKRHGKGKGKERVTDEADEWVEDDGQYREKDDDQMFELDEDVEEEFEEVEEEEEEEEGTEAEAELEQITAESTAAGVEGKFNEEKGIETKARDRERGVKVAKANGRLNGIMEVVEDGGKERRRVVKKKAVRKYVPDIEDSEFLEEEEDGSVPMSLPAGAHPTNIATTATTSASLNFATSLPIAIVRHQVQHPTASTTTTNGMAISAATTALSSTFGRHGASVVQPSVMASAMVQDGLRYDLDDDDEPGPMVPPHVLVARTYTDETEKMFGAVPRSGKWGMSGI</sequence>
<comment type="caution">
    <text evidence="2">The sequence shown here is derived from an EMBL/GenBank/DDBJ whole genome shotgun (WGS) entry which is preliminary data.</text>
</comment>
<evidence type="ECO:0000313" key="2">
    <source>
        <dbReference type="EMBL" id="RUP45107.1"/>
    </source>
</evidence>
<evidence type="ECO:0000256" key="1">
    <source>
        <dbReference type="SAM" id="MobiDB-lite"/>
    </source>
</evidence>
<dbReference type="Proteomes" id="UP000268093">
    <property type="component" value="Unassembled WGS sequence"/>
</dbReference>
<feature type="compositionally biased region" description="Acidic residues" evidence="1">
    <location>
        <begin position="380"/>
        <end position="411"/>
    </location>
</feature>
<feature type="compositionally biased region" description="Low complexity" evidence="1">
    <location>
        <begin position="245"/>
        <end position="265"/>
    </location>
</feature>
<feature type="compositionally biased region" description="Polar residues" evidence="1">
    <location>
        <begin position="147"/>
        <end position="163"/>
    </location>
</feature>
<organism evidence="2 3">
    <name type="scientific">Jimgerdemannia flammicorona</name>
    <dbReference type="NCBI Taxonomy" id="994334"/>
    <lineage>
        <taxon>Eukaryota</taxon>
        <taxon>Fungi</taxon>
        <taxon>Fungi incertae sedis</taxon>
        <taxon>Mucoromycota</taxon>
        <taxon>Mucoromycotina</taxon>
        <taxon>Endogonomycetes</taxon>
        <taxon>Endogonales</taxon>
        <taxon>Endogonaceae</taxon>
        <taxon>Jimgerdemannia</taxon>
    </lineage>
</organism>
<dbReference type="OrthoDB" id="5564103at2759"/>